<evidence type="ECO:0000313" key="1">
    <source>
        <dbReference type="EMBL" id="KRX91177.1"/>
    </source>
</evidence>
<gene>
    <name evidence="1" type="ORF">T4E_4385</name>
</gene>
<dbReference type="Proteomes" id="UP000054815">
    <property type="component" value="Unassembled WGS sequence"/>
</dbReference>
<dbReference type="AlphaFoldDB" id="A0A0V0XTQ8"/>
<protein>
    <submittedName>
        <fullName evidence="1">Uncharacterized protein</fullName>
    </submittedName>
</protein>
<dbReference type="EMBL" id="JYDU01000144">
    <property type="protein sequence ID" value="KRX91177.1"/>
    <property type="molecule type" value="Genomic_DNA"/>
</dbReference>
<organism evidence="1 2">
    <name type="scientific">Trichinella pseudospiralis</name>
    <name type="common">Parasitic roundworm</name>
    <dbReference type="NCBI Taxonomy" id="6337"/>
    <lineage>
        <taxon>Eukaryota</taxon>
        <taxon>Metazoa</taxon>
        <taxon>Ecdysozoa</taxon>
        <taxon>Nematoda</taxon>
        <taxon>Enoplea</taxon>
        <taxon>Dorylaimia</taxon>
        <taxon>Trichinellida</taxon>
        <taxon>Trichinellidae</taxon>
        <taxon>Trichinella</taxon>
    </lineage>
</organism>
<accession>A0A0V0XTQ8</accession>
<comment type="caution">
    <text evidence="1">The sequence shown here is derived from an EMBL/GenBank/DDBJ whole genome shotgun (WGS) entry which is preliminary data.</text>
</comment>
<reference evidence="1 2" key="1">
    <citation type="submission" date="2015-01" db="EMBL/GenBank/DDBJ databases">
        <title>Evolution of Trichinella species and genotypes.</title>
        <authorList>
            <person name="Korhonen P.K."/>
            <person name="Edoardo P."/>
            <person name="Giuseppe L.R."/>
            <person name="Gasser R.B."/>
        </authorList>
    </citation>
    <scope>NUCLEOTIDE SEQUENCE [LARGE SCALE GENOMIC DNA]</scope>
    <source>
        <strain evidence="1">ISS141</strain>
    </source>
</reference>
<evidence type="ECO:0000313" key="2">
    <source>
        <dbReference type="Proteomes" id="UP000054815"/>
    </source>
</evidence>
<proteinExistence type="predicted"/>
<name>A0A0V0XTQ8_TRIPS</name>
<sequence length="94" mass="10935">MQSDKQTTEIIIPHLNAQLCAFTPIYRYMFVFVYAYVYGSIQQHPNNFDFELRCKLTCDSVRQSAEPAIKSHIRFAVVLNISSTPKDKYIRGKK</sequence>